<dbReference type="GO" id="GO:0004650">
    <property type="term" value="F:polygalacturonase activity"/>
    <property type="evidence" value="ECO:0007669"/>
    <property type="project" value="InterPro"/>
</dbReference>
<dbReference type="PANTHER" id="PTHR31339">
    <property type="entry name" value="PECTIN LYASE-RELATED"/>
    <property type="match status" value="1"/>
</dbReference>
<dbReference type="Gene3D" id="2.160.20.10">
    <property type="entry name" value="Single-stranded right-handed beta-helix, Pectin lyase-like"/>
    <property type="match status" value="1"/>
</dbReference>
<dbReference type="SMART" id="SM00710">
    <property type="entry name" value="PbH1"/>
    <property type="match status" value="5"/>
</dbReference>
<reference evidence="5 6" key="1">
    <citation type="submission" date="2019-07" db="EMBL/GenBank/DDBJ databases">
        <title>Full genome sequence of Sphingomonas sp. 4R-6-7(HKS19).</title>
        <authorList>
            <person name="Im W.-T."/>
        </authorList>
    </citation>
    <scope>NUCLEOTIDE SEQUENCE [LARGE SCALE GENOMIC DNA]</scope>
    <source>
        <strain evidence="5 6">HKS19</strain>
    </source>
</reference>
<evidence type="ECO:0000256" key="2">
    <source>
        <dbReference type="ARBA" id="ARBA00022801"/>
    </source>
</evidence>
<keyword evidence="3 4" id="KW-0326">Glycosidase</keyword>
<keyword evidence="2 4" id="KW-0378">Hydrolase</keyword>
<evidence type="ECO:0000256" key="3">
    <source>
        <dbReference type="ARBA" id="ARBA00023295"/>
    </source>
</evidence>
<dbReference type="PROSITE" id="PS00502">
    <property type="entry name" value="POLYGALACTURONASE"/>
    <property type="match status" value="1"/>
</dbReference>
<name>A0A5B8LJ57_9SPHN</name>
<dbReference type="RefSeq" id="WP_146571827.1">
    <property type="nucleotide sequence ID" value="NZ_CP042306.1"/>
</dbReference>
<organism evidence="5 6">
    <name type="scientific">Sphingomonas panacisoli</name>
    <dbReference type="NCBI Taxonomy" id="1813879"/>
    <lineage>
        <taxon>Bacteria</taxon>
        <taxon>Pseudomonadati</taxon>
        <taxon>Pseudomonadota</taxon>
        <taxon>Alphaproteobacteria</taxon>
        <taxon>Sphingomonadales</taxon>
        <taxon>Sphingomonadaceae</taxon>
        <taxon>Sphingomonas</taxon>
    </lineage>
</organism>
<gene>
    <name evidence="5" type="ORF">FPZ24_10655</name>
</gene>
<accession>A0A5B8LJ57</accession>
<dbReference type="Proteomes" id="UP000315673">
    <property type="component" value="Chromosome"/>
</dbReference>
<dbReference type="InterPro" id="IPR006626">
    <property type="entry name" value="PbH1"/>
</dbReference>
<sequence>MRFDRREVIASGAVALAAVPVRASALGGDPWDQARKIVWRIRPPRIPGRSAKVTDYGAKGDGTTLNGRAFATAIADLSARGGGRLIVAGGRFLTGPIELQSNVELHVAAGATIAFSTDPADFPTVLTRFEGVEMMGLAPLIYAHGKRNIAITGAGTLDGQASDRHWWSWKGPWKGTVDNGWRDGMPDQRAARRRLFEMAEARTPVEKRVFGAQDLLRPAFIEPYLCENVLIEGVKLRGAPFWQVHPVLSRNVIVRNLDILGHGPNNDGCDPESCTDVLIDNVTFDTGDDCIAIKSGRNEDGRRVAMPSRNFVIRHCRMREGHGGITIGSEISGGVSNVFAERCTMDSPNLDYAIRFKNNAMRGGVLEGFHYRDIAVGEVKQAVIACDFNYEEGAKGGFVPVLRDVTVDRLTARRSVMALDSQGLPGAPIERVRLRDCDFDGVTTPSKIAFTNGLSLDRVHVNGAPVAKL</sequence>
<evidence type="ECO:0000256" key="1">
    <source>
        <dbReference type="ARBA" id="ARBA00008834"/>
    </source>
</evidence>
<dbReference type="InterPro" id="IPR011050">
    <property type="entry name" value="Pectin_lyase_fold/virulence"/>
</dbReference>
<dbReference type="InterPro" id="IPR000743">
    <property type="entry name" value="Glyco_hydro_28"/>
</dbReference>
<evidence type="ECO:0000313" key="5">
    <source>
        <dbReference type="EMBL" id="QDZ07889.1"/>
    </source>
</evidence>
<dbReference type="InterPro" id="IPR012334">
    <property type="entry name" value="Pectin_lyas_fold"/>
</dbReference>
<protein>
    <submittedName>
        <fullName evidence="5">Glycoside hydrolase family 28 protein</fullName>
    </submittedName>
</protein>
<comment type="similarity">
    <text evidence="1 4">Belongs to the glycosyl hydrolase 28 family.</text>
</comment>
<evidence type="ECO:0000313" key="6">
    <source>
        <dbReference type="Proteomes" id="UP000315673"/>
    </source>
</evidence>
<dbReference type="EMBL" id="CP042306">
    <property type="protein sequence ID" value="QDZ07889.1"/>
    <property type="molecule type" value="Genomic_DNA"/>
</dbReference>
<keyword evidence="6" id="KW-1185">Reference proteome</keyword>
<dbReference type="InterPro" id="IPR051801">
    <property type="entry name" value="GH28_Enzymes"/>
</dbReference>
<dbReference type="SUPFAM" id="SSF51126">
    <property type="entry name" value="Pectin lyase-like"/>
    <property type="match status" value="1"/>
</dbReference>
<dbReference type="Pfam" id="PF00295">
    <property type="entry name" value="Glyco_hydro_28"/>
    <property type="match status" value="1"/>
</dbReference>
<dbReference type="OrthoDB" id="9795222at2"/>
<dbReference type="KEGG" id="spai:FPZ24_10655"/>
<dbReference type="PANTHER" id="PTHR31339:SF9">
    <property type="entry name" value="PLASMIN AND FIBRONECTIN-BINDING PROTEIN A"/>
    <property type="match status" value="1"/>
</dbReference>
<dbReference type="AlphaFoldDB" id="A0A5B8LJ57"/>
<proteinExistence type="inferred from homology"/>
<evidence type="ECO:0000256" key="4">
    <source>
        <dbReference type="RuleBase" id="RU361169"/>
    </source>
</evidence>
<dbReference type="GO" id="GO:0005975">
    <property type="term" value="P:carbohydrate metabolic process"/>
    <property type="evidence" value="ECO:0007669"/>
    <property type="project" value="InterPro"/>
</dbReference>